<dbReference type="PATRIC" id="fig|762968.3.peg.2004"/>
<feature type="compositionally biased region" description="Basic and acidic residues" evidence="1">
    <location>
        <begin position="1"/>
        <end position="23"/>
    </location>
</feature>
<sequence>MPECWRAETRRNHPSGRLKEKADSGISPYPIKYIALGREHATAETHDTYNPPQKA</sequence>
<dbReference type="STRING" id="762968.HMPREF9441_02249"/>
<gene>
    <name evidence="2" type="ORF">HMPREF9441_02249</name>
</gene>
<organism evidence="2 3">
    <name type="scientific">Paraprevotella clara YIT 11840</name>
    <dbReference type="NCBI Taxonomy" id="762968"/>
    <lineage>
        <taxon>Bacteria</taxon>
        <taxon>Pseudomonadati</taxon>
        <taxon>Bacteroidota</taxon>
        <taxon>Bacteroidia</taxon>
        <taxon>Bacteroidales</taxon>
        <taxon>Prevotellaceae</taxon>
        <taxon>Paraprevotella</taxon>
    </lineage>
</organism>
<dbReference type="EMBL" id="AFFY01000032">
    <property type="protein sequence ID" value="EHG99817.1"/>
    <property type="molecule type" value="Genomic_DNA"/>
</dbReference>
<proteinExistence type="predicted"/>
<name>G5SS99_9BACT</name>
<evidence type="ECO:0000313" key="3">
    <source>
        <dbReference type="Proteomes" id="UP000003598"/>
    </source>
</evidence>
<reference evidence="2 3" key="1">
    <citation type="submission" date="2011-03" db="EMBL/GenBank/DDBJ databases">
        <authorList>
            <person name="Weinstock G."/>
            <person name="Sodergren E."/>
            <person name="Clifton S."/>
            <person name="Fulton L."/>
            <person name="Fulton B."/>
            <person name="Courtney L."/>
            <person name="Fronick C."/>
            <person name="Harrison M."/>
            <person name="Strong C."/>
            <person name="Farmer C."/>
            <person name="Delahaunty K."/>
            <person name="Markovic C."/>
            <person name="Hall O."/>
            <person name="Minx P."/>
            <person name="Tomlinson C."/>
            <person name="Mitreva M."/>
            <person name="Hou S."/>
            <person name="Chen J."/>
            <person name="Wollam A."/>
            <person name="Pepin K.H."/>
            <person name="Johnson M."/>
            <person name="Bhonagiri V."/>
            <person name="Zhang X."/>
            <person name="Suruliraj S."/>
            <person name="Warren W."/>
            <person name="Chinwalla A."/>
            <person name="Mardis E.R."/>
            <person name="Wilson R.K."/>
        </authorList>
    </citation>
    <scope>NUCLEOTIDE SEQUENCE [LARGE SCALE GENOMIC DNA]</scope>
    <source>
        <strain evidence="2 3">YIT 11840</strain>
    </source>
</reference>
<feature type="region of interest" description="Disordered" evidence="1">
    <location>
        <begin position="1"/>
        <end position="24"/>
    </location>
</feature>
<protein>
    <submittedName>
        <fullName evidence="2">Uncharacterized protein</fullName>
    </submittedName>
</protein>
<accession>G5SS99</accession>
<dbReference type="AlphaFoldDB" id="G5SS99"/>
<dbReference type="HOGENOM" id="CLU_3028098_0_0_10"/>
<comment type="caution">
    <text evidence="2">The sequence shown here is derived from an EMBL/GenBank/DDBJ whole genome shotgun (WGS) entry which is preliminary data.</text>
</comment>
<evidence type="ECO:0000256" key="1">
    <source>
        <dbReference type="SAM" id="MobiDB-lite"/>
    </source>
</evidence>
<keyword evidence="3" id="KW-1185">Reference proteome</keyword>
<evidence type="ECO:0000313" key="2">
    <source>
        <dbReference type="EMBL" id="EHG99817.1"/>
    </source>
</evidence>
<dbReference type="Proteomes" id="UP000003598">
    <property type="component" value="Unassembled WGS sequence"/>
</dbReference>